<dbReference type="Proteomes" id="UP000499080">
    <property type="component" value="Unassembled WGS sequence"/>
</dbReference>
<evidence type="ECO:0000313" key="2">
    <source>
        <dbReference type="Proteomes" id="UP000499080"/>
    </source>
</evidence>
<evidence type="ECO:0000313" key="1">
    <source>
        <dbReference type="EMBL" id="GBM18752.1"/>
    </source>
</evidence>
<comment type="caution">
    <text evidence="1">The sequence shown here is derived from an EMBL/GenBank/DDBJ whole genome shotgun (WGS) entry which is preliminary data.</text>
</comment>
<accession>A0A4Y2DPJ9</accession>
<reference evidence="1 2" key="1">
    <citation type="journal article" date="2019" name="Sci. Rep.">
        <title>Orb-weaving spider Araneus ventricosus genome elucidates the spidroin gene catalogue.</title>
        <authorList>
            <person name="Kono N."/>
            <person name="Nakamura H."/>
            <person name="Ohtoshi R."/>
            <person name="Moran D.A.P."/>
            <person name="Shinohara A."/>
            <person name="Yoshida Y."/>
            <person name="Fujiwara M."/>
            <person name="Mori M."/>
            <person name="Tomita M."/>
            <person name="Arakawa K."/>
        </authorList>
    </citation>
    <scope>NUCLEOTIDE SEQUENCE [LARGE SCALE GENOMIC DNA]</scope>
</reference>
<gene>
    <name evidence="1" type="ORF">AVEN_44310_1</name>
</gene>
<keyword evidence="2" id="KW-1185">Reference proteome</keyword>
<dbReference type="EMBL" id="BGPR01000410">
    <property type="protein sequence ID" value="GBM18752.1"/>
    <property type="molecule type" value="Genomic_DNA"/>
</dbReference>
<dbReference type="AlphaFoldDB" id="A0A4Y2DPJ9"/>
<sequence>MFQKSSLPKMSKETTISRHWAIPVKLIFLHAFFRRRSFALPSIRAPPLAPPPPTGGSAICGAPLKVPRIRKCVLLSMEHYPEQVCLICFEVIVLSPLL</sequence>
<name>A0A4Y2DPJ9_ARAVE</name>
<organism evidence="1 2">
    <name type="scientific">Araneus ventricosus</name>
    <name type="common">Orbweaver spider</name>
    <name type="synonym">Epeira ventricosa</name>
    <dbReference type="NCBI Taxonomy" id="182803"/>
    <lineage>
        <taxon>Eukaryota</taxon>
        <taxon>Metazoa</taxon>
        <taxon>Ecdysozoa</taxon>
        <taxon>Arthropoda</taxon>
        <taxon>Chelicerata</taxon>
        <taxon>Arachnida</taxon>
        <taxon>Araneae</taxon>
        <taxon>Araneomorphae</taxon>
        <taxon>Entelegynae</taxon>
        <taxon>Araneoidea</taxon>
        <taxon>Araneidae</taxon>
        <taxon>Araneus</taxon>
    </lineage>
</organism>
<protein>
    <submittedName>
        <fullName evidence="1">Uncharacterized protein</fullName>
    </submittedName>
</protein>
<proteinExistence type="predicted"/>